<dbReference type="GeneID" id="25736486"/>
<dbReference type="KEGG" id="mng:MNEG_3608"/>
<dbReference type="STRING" id="145388.A0A0D2K150"/>
<comment type="subcellular location">
    <subcellularLocation>
        <location evidence="1">Secreted</location>
    </subcellularLocation>
</comment>
<keyword evidence="4" id="KW-0732">Signal</keyword>
<dbReference type="Pfam" id="PF03227">
    <property type="entry name" value="GILT"/>
    <property type="match status" value="1"/>
</dbReference>
<dbReference type="PANTHER" id="PTHR13234">
    <property type="entry name" value="GAMMA-INTERFERON INDUCIBLE LYSOSOMAL THIOL REDUCTASE GILT"/>
    <property type="match status" value="1"/>
</dbReference>
<evidence type="ECO:0000256" key="4">
    <source>
        <dbReference type="ARBA" id="ARBA00022729"/>
    </source>
</evidence>
<evidence type="ECO:0000256" key="3">
    <source>
        <dbReference type="ARBA" id="ARBA00022525"/>
    </source>
</evidence>
<keyword evidence="3" id="KW-0964">Secreted</keyword>
<keyword evidence="5" id="KW-0325">Glycoprotein</keyword>
<protein>
    <submittedName>
        <fullName evidence="6">Uncharacterized protein</fullName>
    </submittedName>
</protein>
<accession>A0A0D2K150</accession>
<gene>
    <name evidence="6" type="ORF">MNEG_3608</name>
</gene>
<dbReference type="PANTHER" id="PTHR13234:SF8">
    <property type="entry name" value="GAMMA-INTERFERON-INDUCIBLE LYSOSOMAL THIOL REDUCTASE"/>
    <property type="match status" value="1"/>
</dbReference>
<dbReference type="AlphaFoldDB" id="A0A0D2K150"/>
<dbReference type="Proteomes" id="UP000054498">
    <property type="component" value="Unassembled WGS sequence"/>
</dbReference>
<dbReference type="OrthoDB" id="958254at2759"/>
<keyword evidence="7" id="KW-1185">Reference proteome</keyword>
<evidence type="ECO:0000256" key="1">
    <source>
        <dbReference type="ARBA" id="ARBA00004613"/>
    </source>
</evidence>
<evidence type="ECO:0000256" key="5">
    <source>
        <dbReference type="ARBA" id="ARBA00023180"/>
    </source>
</evidence>
<proteinExistence type="inferred from homology"/>
<name>A0A0D2K150_9CHLO</name>
<sequence length="189" mass="21238">MCPDANFCEHYFDKLLEKFHPIVHAEGRGGKVQCKHGDGECTGNKYQLCVGRHTPPERNRDWFLRFLVCTWETRTMVYSRSIVSECLNKVDADKKVSSAVDACLEGSEGDGLMLQDARLVAKRGMQRSCTVAIEGTKRCIRDGGRWYDCPGGDKEEDFVRSLCDAYRAKTGKDSPLCPHAAHVSTSRKE</sequence>
<dbReference type="EMBL" id="KK100679">
    <property type="protein sequence ID" value="KIZ04353.1"/>
    <property type="molecule type" value="Genomic_DNA"/>
</dbReference>
<dbReference type="InterPro" id="IPR004911">
    <property type="entry name" value="Interferon-induced_GILT"/>
</dbReference>
<comment type="similarity">
    <text evidence="2">Belongs to the GILT family.</text>
</comment>
<evidence type="ECO:0000256" key="2">
    <source>
        <dbReference type="ARBA" id="ARBA00005679"/>
    </source>
</evidence>
<reference evidence="6 7" key="1">
    <citation type="journal article" date="2013" name="BMC Genomics">
        <title>Reconstruction of the lipid metabolism for the microalga Monoraphidium neglectum from its genome sequence reveals characteristics suitable for biofuel production.</title>
        <authorList>
            <person name="Bogen C."/>
            <person name="Al-Dilaimi A."/>
            <person name="Albersmeier A."/>
            <person name="Wichmann J."/>
            <person name="Grundmann M."/>
            <person name="Rupp O."/>
            <person name="Lauersen K.J."/>
            <person name="Blifernez-Klassen O."/>
            <person name="Kalinowski J."/>
            <person name="Goesmann A."/>
            <person name="Mussgnug J.H."/>
            <person name="Kruse O."/>
        </authorList>
    </citation>
    <scope>NUCLEOTIDE SEQUENCE [LARGE SCALE GENOMIC DNA]</scope>
    <source>
        <strain evidence="6 7">SAG 48.87</strain>
    </source>
</reference>
<evidence type="ECO:0000313" key="6">
    <source>
        <dbReference type="EMBL" id="KIZ04353.1"/>
    </source>
</evidence>
<dbReference type="RefSeq" id="XP_013903372.1">
    <property type="nucleotide sequence ID" value="XM_014047918.1"/>
</dbReference>
<dbReference type="GO" id="GO:0005576">
    <property type="term" value="C:extracellular region"/>
    <property type="evidence" value="ECO:0007669"/>
    <property type="project" value="UniProtKB-SubCell"/>
</dbReference>
<organism evidence="6 7">
    <name type="scientific">Monoraphidium neglectum</name>
    <dbReference type="NCBI Taxonomy" id="145388"/>
    <lineage>
        <taxon>Eukaryota</taxon>
        <taxon>Viridiplantae</taxon>
        <taxon>Chlorophyta</taxon>
        <taxon>core chlorophytes</taxon>
        <taxon>Chlorophyceae</taxon>
        <taxon>CS clade</taxon>
        <taxon>Sphaeropleales</taxon>
        <taxon>Selenastraceae</taxon>
        <taxon>Monoraphidium</taxon>
    </lineage>
</organism>
<dbReference type="GO" id="GO:0016671">
    <property type="term" value="F:oxidoreductase activity, acting on a sulfur group of donors, disulfide as acceptor"/>
    <property type="evidence" value="ECO:0007669"/>
    <property type="project" value="InterPro"/>
</dbReference>
<evidence type="ECO:0000313" key="7">
    <source>
        <dbReference type="Proteomes" id="UP000054498"/>
    </source>
</evidence>